<evidence type="ECO:0000313" key="3">
    <source>
        <dbReference type="Proteomes" id="UP000298652"/>
    </source>
</evidence>
<proteinExistence type="predicted"/>
<evidence type="ECO:0000256" key="1">
    <source>
        <dbReference type="SAM" id="Phobius"/>
    </source>
</evidence>
<dbReference type="Proteomes" id="UP000298652">
    <property type="component" value="Chromosome 8"/>
</dbReference>
<gene>
    <name evidence="2" type="ORF">SEVIR_8G136401v2</name>
</gene>
<keyword evidence="1" id="KW-1133">Transmembrane helix</keyword>
<feature type="transmembrane region" description="Helical" evidence="1">
    <location>
        <begin position="103"/>
        <end position="126"/>
    </location>
</feature>
<keyword evidence="1" id="KW-0472">Membrane</keyword>
<protein>
    <submittedName>
        <fullName evidence="2">Uncharacterized protein</fullName>
    </submittedName>
</protein>
<dbReference type="AlphaFoldDB" id="A0A4U6TI38"/>
<organism evidence="2 3">
    <name type="scientific">Setaria viridis</name>
    <name type="common">Green bristlegrass</name>
    <name type="synonym">Setaria italica subsp. viridis</name>
    <dbReference type="NCBI Taxonomy" id="4556"/>
    <lineage>
        <taxon>Eukaryota</taxon>
        <taxon>Viridiplantae</taxon>
        <taxon>Streptophyta</taxon>
        <taxon>Embryophyta</taxon>
        <taxon>Tracheophyta</taxon>
        <taxon>Spermatophyta</taxon>
        <taxon>Magnoliopsida</taxon>
        <taxon>Liliopsida</taxon>
        <taxon>Poales</taxon>
        <taxon>Poaceae</taxon>
        <taxon>PACMAD clade</taxon>
        <taxon>Panicoideae</taxon>
        <taxon>Panicodae</taxon>
        <taxon>Paniceae</taxon>
        <taxon>Cenchrinae</taxon>
        <taxon>Setaria</taxon>
    </lineage>
</organism>
<accession>A0A4U6TI38</accession>
<dbReference type="EMBL" id="CM016559">
    <property type="protein sequence ID" value="TKW00804.1"/>
    <property type="molecule type" value="Genomic_DNA"/>
</dbReference>
<name>A0A4U6TI38_SETVI</name>
<keyword evidence="3" id="KW-1185">Reference proteome</keyword>
<sequence length="131" mass="14492">MGAPALGVCGRPSVGQARGQPQRRRACAGKGARLCKQADTRARRSRSGGGRFSFDDSAAAAVTCGILSGTRRWHYGSDVMFKWLAWCHAELREERSRSNCGRFILPTIYVGHLLGVYWIFCIFGYMCSKLI</sequence>
<dbReference type="Gramene" id="TKW00804">
    <property type="protein sequence ID" value="TKW00804"/>
    <property type="gene ID" value="SEVIR_8G136401v2"/>
</dbReference>
<keyword evidence="1" id="KW-0812">Transmembrane</keyword>
<reference evidence="2" key="1">
    <citation type="submission" date="2019-03" db="EMBL/GenBank/DDBJ databases">
        <title>WGS assembly of Setaria viridis.</title>
        <authorList>
            <person name="Huang P."/>
            <person name="Jenkins J."/>
            <person name="Grimwood J."/>
            <person name="Barry K."/>
            <person name="Healey A."/>
            <person name="Mamidi S."/>
            <person name="Sreedasyam A."/>
            <person name="Shu S."/>
            <person name="Feldman M."/>
            <person name="Wu J."/>
            <person name="Yu Y."/>
            <person name="Chen C."/>
            <person name="Johnson J."/>
            <person name="Rokhsar D."/>
            <person name="Baxter I."/>
            <person name="Schmutz J."/>
            <person name="Brutnell T."/>
            <person name="Kellogg E."/>
        </authorList>
    </citation>
    <scope>NUCLEOTIDE SEQUENCE [LARGE SCALE GENOMIC DNA]</scope>
</reference>
<evidence type="ECO:0000313" key="2">
    <source>
        <dbReference type="EMBL" id="TKW00804.1"/>
    </source>
</evidence>